<evidence type="ECO:0008006" key="3">
    <source>
        <dbReference type="Google" id="ProtNLM"/>
    </source>
</evidence>
<keyword evidence="2" id="KW-1185">Reference proteome</keyword>
<name>A0A452XEU4_AEGTS</name>
<protein>
    <recommendedName>
        <fullName evidence="3">Reverse transcriptase domain-containing protein</fullName>
    </recommendedName>
</protein>
<dbReference type="Proteomes" id="UP000015105">
    <property type="component" value="Unassembled WGS sequence"/>
</dbReference>
<dbReference type="Gramene" id="AET0Gv20111400.1">
    <property type="protein sequence ID" value="AET0Gv20111400.1"/>
    <property type="gene ID" value="AET0Gv20111400"/>
</dbReference>
<dbReference type="STRING" id="200361.A0A452XEU4"/>
<organism evidence="1 2">
    <name type="scientific">Aegilops tauschii subsp. strangulata</name>
    <name type="common">Goatgrass</name>
    <dbReference type="NCBI Taxonomy" id="200361"/>
    <lineage>
        <taxon>Eukaryota</taxon>
        <taxon>Viridiplantae</taxon>
        <taxon>Streptophyta</taxon>
        <taxon>Embryophyta</taxon>
        <taxon>Tracheophyta</taxon>
        <taxon>Spermatophyta</taxon>
        <taxon>Magnoliopsida</taxon>
        <taxon>Liliopsida</taxon>
        <taxon>Poales</taxon>
        <taxon>Poaceae</taxon>
        <taxon>BOP clade</taxon>
        <taxon>Pooideae</taxon>
        <taxon>Triticodae</taxon>
        <taxon>Triticeae</taxon>
        <taxon>Triticinae</taxon>
        <taxon>Aegilops</taxon>
    </lineage>
</organism>
<reference evidence="2" key="2">
    <citation type="journal article" date="2017" name="Nat. Plants">
        <title>The Aegilops tauschii genome reveals multiple impacts of transposons.</title>
        <authorList>
            <person name="Zhao G."/>
            <person name="Zou C."/>
            <person name="Li K."/>
            <person name="Wang K."/>
            <person name="Li T."/>
            <person name="Gao L."/>
            <person name="Zhang X."/>
            <person name="Wang H."/>
            <person name="Yang Z."/>
            <person name="Liu X."/>
            <person name="Jiang W."/>
            <person name="Mao L."/>
            <person name="Kong X."/>
            <person name="Jiao Y."/>
            <person name="Jia J."/>
        </authorList>
    </citation>
    <scope>NUCLEOTIDE SEQUENCE [LARGE SCALE GENOMIC DNA]</scope>
    <source>
        <strain evidence="2">cv. AL8/78</strain>
    </source>
</reference>
<dbReference type="EnsemblPlants" id="AET0Gv20111400.1">
    <property type="protein sequence ID" value="AET0Gv20111400.1"/>
    <property type="gene ID" value="AET0Gv20111400"/>
</dbReference>
<sequence>MAVFNKFCHMAGGDFASINKAMIALLPKKNEAIQLGDFRPISLIHSVAKLIAKVLSMRLGYVIDQLISPAQSALQKRKGIHD</sequence>
<accession>A0A452XEU4</accession>
<evidence type="ECO:0000313" key="1">
    <source>
        <dbReference type="EnsemblPlants" id="AET0Gv20111400.1"/>
    </source>
</evidence>
<proteinExistence type="predicted"/>
<reference evidence="1" key="3">
    <citation type="submission" date="2019-03" db="UniProtKB">
        <authorList>
            <consortium name="EnsemblPlants"/>
        </authorList>
    </citation>
    <scope>IDENTIFICATION</scope>
</reference>
<evidence type="ECO:0000313" key="2">
    <source>
        <dbReference type="Proteomes" id="UP000015105"/>
    </source>
</evidence>
<dbReference type="AlphaFoldDB" id="A0A452XEU4"/>
<reference evidence="2" key="1">
    <citation type="journal article" date="2014" name="Science">
        <title>Ancient hybridizations among the ancestral genomes of bread wheat.</title>
        <authorList>
            <consortium name="International Wheat Genome Sequencing Consortium,"/>
            <person name="Marcussen T."/>
            <person name="Sandve S.R."/>
            <person name="Heier L."/>
            <person name="Spannagl M."/>
            <person name="Pfeifer M."/>
            <person name="Jakobsen K.S."/>
            <person name="Wulff B.B."/>
            <person name="Steuernagel B."/>
            <person name="Mayer K.F."/>
            <person name="Olsen O.A."/>
        </authorList>
    </citation>
    <scope>NUCLEOTIDE SEQUENCE [LARGE SCALE GENOMIC DNA]</scope>
    <source>
        <strain evidence="2">cv. AL8/78</strain>
    </source>
</reference>